<dbReference type="AlphaFoldDB" id="A0A2P2MEB3"/>
<dbReference type="GO" id="GO:0005886">
    <property type="term" value="C:plasma membrane"/>
    <property type="evidence" value="ECO:0007669"/>
    <property type="project" value="TreeGrafter"/>
</dbReference>
<dbReference type="SUPFAM" id="SSF52058">
    <property type="entry name" value="L domain-like"/>
    <property type="match status" value="1"/>
</dbReference>
<dbReference type="Gene3D" id="3.80.10.10">
    <property type="entry name" value="Ribonuclease Inhibitor"/>
    <property type="match status" value="1"/>
</dbReference>
<dbReference type="InterPro" id="IPR032675">
    <property type="entry name" value="LRR_dom_sf"/>
</dbReference>
<name>A0A2P2MEB3_RHIMU</name>
<dbReference type="InterPro" id="IPR051824">
    <property type="entry name" value="LRR_Rcpt-Like_S/T_Kinase"/>
</dbReference>
<dbReference type="Pfam" id="PF00560">
    <property type="entry name" value="LRR_1"/>
    <property type="match status" value="2"/>
</dbReference>
<reference evidence="2" key="1">
    <citation type="submission" date="2018-02" db="EMBL/GenBank/DDBJ databases">
        <title>Rhizophora mucronata_Transcriptome.</title>
        <authorList>
            <person name="Meera S.P."/>
            <person name="Sreeshan A."/>
            <person name="Augustine A."/>
        </authorList>
    </citation>
    <scope>NUCLEOTIDE SEQUENCE</scope>
    <source>
        <tissue evidence="2">Leaf</tissue>
    </source>
</reference>
<sequence>MFRAFDIELTGTIPSFIGNWSKLSYLRFEGNSFVGPIPSELANLTSLETLIISDLSNGSSSLDFVRNMKNLTILVLRNDNITSMIPSNIGEYQNLTQLFLGNNKLNGTLPLQKSSSLLKIDVSYNNLVGSFPSWINQTNLELNLVANNLTIDPSDNSVLPSGLFCLQHNFPCHRGSPRYSQFAIKCGGQQITSSTGITYERDNETLGPATYYVTGTNRWGKLISRMVIHGRVLGGVFLIFMSRAILFGRILTYEAQQVEFLSELFQRLLRLL</sequence>
<dbReference type="InterPro" id="IPR001611">
    <property type="entry name" value="Leu-rich_rpt"/>
</dbReference>
<proteinExistence type="predicted"/>
<organism evidence="2">
    <name type="scientific">Rhizophora mucronata</name>
    <name type="common">Asiatic mangrove</name>
    <dbReference type="NCBI Taxonomy" id="61149"/>
    <lineage>
        <taxon>Eukaryota</taxon>
        <taxon>Viridiplantae</taxon>
        <taxon>Streptophyta</taxon>
        <taxon>Embryophyta</taxon>
        <taxon>Tracheophyta</taxon>
        <taxon>Spermatophyta</taxon>
        <taxon>Magnoliopsida</taxon>
        <taxon>eudicotyledons</taxon>
        <taxon>Gunneridae</taxon>
        <taxon>Pentapetalae</taxon>
        <taxon>rosids</taxon>
        <taxon>fabids</taxon>
        <taxon>Malpighiales</taxon>
        <taxon>Rhizophoraceae</taxon>
        <taxon>Rhizophora</taxon>
    </lineage>
</organism>
<evidence type="ECO:0000313" key="2">
    <source>
        <dbReference type="EMBL" id="MBX28570.1"/>
    </source>
</evidence>
<accession>A0A2P2MEB3</accession>
<protein>
    <submittedName>
        <fullName evidence="2">Uncharacterized protein MANES_06G174700</fullName>
    </submittedName>
</protein>
<evidence type="ECO:0000256" key="1">
    <source>
        <dbReference type="ARBA" id="ARBA00004479"/>
    </source>
</evidence>
<dbReference type="EMBL" id="GGEC01048086">
    <property type="protein sequence ID" value="MBX28570.1"/>
    <property type="molecule type" value="Transcribed_RNA"/>
</dbReference>
<comment type="subcellular location">
    <subcellularLocation>
        <location evidence="1">Membrane</location>
        <topology evidence="1">Single-pass type I membrane protein</topology>
    </subcellularLocation>
</comment>
<dbReference type="PANTHER" id="PTHR48006:SF62">
    <property type="entry name" value="LEUCINE-RICH REPEAT TRANSMEMBRANE PROTEIN KINASE"/>
    <property type="match status" value="1"/>
</dbReference>
<dbReference type="PANTHER" id="PTHR48006">
    <property type="entry name" value="LEUCINE-RICH REPEAT-CONTAINING PROTEIN DDB_G0281931-RELATED"/>
    <property type="match status" value="1"/>
</dbReference>